<evidence type="ECO:0008006" key="10">
    <source>
        <dbReference type="Google" id="ProtNLM"/>
    </source>
</evidence>
<dbReference type="FunFam" id="1.10.630.10:FF:000036">
    <property type="entry name" value="CYtochrome P450 family"/>
    <property type="match status" value="1"/>
</dbReference>
<dbReference type="PANTHER" id="PTHR24300">
    <property type="entry name" value="CYTOCHROME P450 508A4-RELATED"/>
    <property type="match status" value="1"/>
</dbReference>
<evidence type="ECO:0000256" key="4">
    <source>
        <dbReference type="ARBA" id="ARBA00023002"/>
    </source>
</evidence>
<evidence type="ECO:0000256" key="3">
    <source>
        <dbReference type="ARBA" id="ARBA00022723"/>
    </source>
</evidence>
<dbReference type="OrthoDB" id="3934656at2759"/>
<dbReference type="InterPro" id="IPR002401">
    <property type="entry name" value="Cyt_P450_E_grp-I"/>
</dbReference>
<name>A0A267GXQ8_9PLAT</name>
<evidence type="ECO:0000313" key="9">
    <source>
        <dbReference type="Proteomes" id="UP000215902"/>
    </source>
</evidence>
<dbReference type="Pfam" id="PF00067">
    <property type="entry name" value="p450"/>
    <property type="match status" value="1"/>
</dbReference>
<dbReference type="GO" id="GO:0005737">
    <property type="term" value="C:cytoplasm"/>
    <property type="evidence" value="ECO:0007669"/>
    <property type="project" value="TreeGrafter"/>
</dbReference>
<dbReference type="GO" id="GO:0006805">
    <property type="term" value="P:xenobiotic metabolic process"/>
    <property type="evidence" value="ECO:0007669"/>
    <property type="project" value="TreeGrafter"/>
</dbReference>
<dbReference type="AlphaFoldDB" id="A0A267GXQ8"/>
<dbReference type="Gene3D" id="1.10.630.10">
    <property type="entry name" value="Cytochrome P450"/>
    <property type="match status" value="1"/>
</dbReference>
<dbReference type="PRINTS" id="PR00385">
    <property type="entry name" value="P450"/>
</dbReference>
<dbReference type="GO" id="GO:0005506">
    <property type="term" value="F:iron ion binding"/>
    <property type="evidence" value="ECO:0007669"/>
    <property type="project" value="InterPro"/>
</dbReference>
<dbReference type="GO" id="GO:0020037">
    <property type="term" value="F:heme binding"/>
    <property type="evidence" value="ECO:0007669"/>
    <property type="project" value="InterPro"/>
</dbReference>
<evidence type="ECO:0000256" key="2">
    <source>
        <dbReference type="ARBA" id="ARBA00010617"/>
    </source>
</evidence>
<evidence type="ECO:0000256" key="6">
    <source>
        <dbReference type="ARBA" id="ARBA00023033"/>
    </source>
</evidence>
<dbReference type="Proteomes" id="UP000215902">
    <property type="component" value="Unassembled WGS sequence"/>
</dbReference>
<comment type="cofactor">
    <cofactor evidence="1 7">
        <name>heme</name>
        <dbReference type="ChEBI" id="CHEBI:30413"/>
    </cofactor>
</comment>
<dbReference type="PRINTS" id="PR00463">
    <property type="entry name" value="EP450I"/>
</dbReference>
<dbReference type="GO" id="GO:0006082">
    <property type="term" value="P:organic acid metabolic process"/>
    <property type="evidence" value="ECO:0007669"/>
    <property type="project" value="TreeGrafter"/>
</dbReference>
<dbReference type="InterPro" id="IPR036396">
    <property type="entry name" value="Cyt_P450_sf"/>
</dbReference>
<comment type="caution">
    <text evidence="8">The sequence shown here is derived from an EMBL/GenBank/DDBJ whole genome shotgun (WGS) entry which is preliminary data.</text>
</comment>
<keyword evidence="3 7" id="KW-0479">Metal-binding</keyword>
<evidence type="ECO:0000313" key="8">
    <source>
        <dbReference type="EMBL" id="PAA90107.1"/>
    </source>
</evidence>
<comment type="similarity">
    <text evidence="2">Belongs to the cytochrome P450 family.</text>
</comment>
<keyword evidence="4" id="KW-0560">Oxidoreductase</keyword>
<evidence type="ECO:0000256" key="7">
    <source>
        <dbReference type="PIRSR" id="PIRSR602401-1"/>
    </source>
</evidence>
<keyword evidence="6" id="KW-0503">Monooxygenase</keyword>
<dbReference type="InterPro" id="IPR050182">
    <property type="entry name" value="Cytochrome_P450_fam2"/>
</dbReference>
<reference evidence="8 9" key="1">
    <citation type="submission" date="2017-06" db="EMBL/GenBank/DDBJ databases">
        <title>A platform for efficient transgenesis in Macrostomum lignano, a flatworm model organism for stem cell research.</title>
        <authorList>
            <person name="Berezikov E."/>
        </authorList>
    </citation>
    <scope>NUCLEOTIDE SEQUENCE [LARGE SCALE GENOMIC DNA]</scope>
    <source>
        <strain evidence="8">DV1</strain>
        <tissue evidence="8">Whole organism</tissue>
    </source>
</reference>
<sequence length="519" mass="59325">MSENVRQFVSKLVSAEALDSAKDFCLANGKSLAAATGAAVALLYAARAYYRVYRLPPGPLGLPILGRLPWLDLKHLEESQEKMRHQYGGIYSYRMGSRLMIVVSSYELLKEMLSEDVFSGRQLPPAAQRTAQGCGILFVEGRVWSEQRRVSLRVLRDFGFARTESVEFINEEIRILMEKLEQQPTEVKVIDHFNALTNSVIAMLVFGRRYANEDKRYEKFLENSKFLFDVGLLSALPFLFPYLSKLLSLLPMTRKIVKTVQDIQTFIEEEITKREALISTDADAEGTCLCDAYIIERRNAEAKGDFETFKKFQLVRVSMELFVAGTDTTAKTLEWLMIHMAAFPEAQDNVQEEIHRVAGTERQPQLSDKAQLHYTQAVIDESMRFASLAPNAISHRAIKDTYFRGYLIPADAAIVPFLYGLHRNSKYWKRPHTFYPGHFLTEDSRYAPSKMLEPFCVGKRACPGESLAKLEIFLTFTAIMQRYRVRFSRDYETKVDDILRGVCGLARDAGENRLDFVRL</sequence>
<keyword evidence="9" id="KW-1185">Reference proteome</keyword>
<dbReference type="GO" id="GO:0008395">
    <property type="term" value="F:steroid hydroxylase activity"/>
    <property type="evidence" value="ECO:0007669"/>
    <property type="project" value="TreeGrafter"/>
</dbReference>
<proteinExistence type="inferred from homology"/>
<dbReference type="EMBL" id="NIVC01000126">
    <property type="protein sequence ID" value="PAA90107.1"/>
    <property type="molecule type" value="Genomic_DNA"/>
</dbReference>
<dbReference type="GO" id="GO:0016712">
    <property type="term" value="F:oxidoreductase activity, acting on paired donors, with incorporation or reduction of molecular oxygen, reduced flavin or flavoprotein as one donor, and incorporation of one atom of oxygen"/>
    <property type="evidence" value="ECO:0007669"/>
    <property type="project" value="TreeGrafter"/>
</dbReference>
<dbReference type="InterPro" id="IPR001128">
    <property type="entry name" value="Cyt_P450"/>
</dbReference>
<keyword evidence="5 7" id="KW-0408">Iron</keyword>
<organism evidence="8 9">
    <name type="scientific">Macrostomum lignano</name>
    <dbReference type="NCBI Taxonomy" id="282301"/>
    <lineage>
        <taxon>Eukaryota</taxon>
        <taxon>Metazoa</taxon>
        <taxon>Spiralia</taxon>
        <taxon>Lophotrochozoa</taxon>
        <taxon>Platyhelminthes</taxon>
        <taxon>Rhabditophora</taxon>
        <taxon>Macrostomorpha</taxon>
        <taxon>Macrostomida</taxon>
        <taxon>Macrostomidae</taxon>
        <taxon>Macrostomum</taxon>
    </lineage>
</organism>
<dbReference type="STRING" id="282301.A0A267GXQ8"/>
<gene>
    <name evidence="8" type="ORF">BOX15_Mlig009966g1</name>
</gene>
<evidence type="ECO:0000256" key="5">
    <source>
        <dbReference type="ARBA" id="ARBA00023004"/>
    </source>
</evidence>
<dbReference type="SUPFAM" id="SSF48264">
    <property type="entry name" value="Cytochrome P450"/>
    <property type="match status" value="1"/>
</dbReference>
<protein>
    <recommendedName>
        <fullName evidence="10">Cytochrome P450</fullName>
    </recommendedName>
</protein>
<feature type="binding site" description="axial binding residue" evidence="7">
    <location>
        <position position="462"/>
    </location>
    <ligand>
        <name>heme</name>
        <dbReference type="ChEBI" id="CHEBI:30413"/>
    </ligand>
    <ligandPart>
        <name>Fe</name>
        <dbReference type="ChEBI" id="CHEBI:18248"/>
    </ligandPart>
</feature>
<accession>A0A267GXQ8</accession>
<evidence type="ECO:0000256" key="1">
    <source>
        <dbReference type="ARBA" id="ARBA00001971"/>
    </source>
</evidence>
<dbReference type="PANTHER" id="PTHR24300:SF403">
    <property type="entry name" value="CYTOCHROME P450 306A1"/>
    <property type="match status" value="1"/>
</dbReference>
<keyword evidence="7" id="KW-0349">Heme</keyword>